<dbReference type="GO" id="GO:0005737">
    <property type="term" value="C:cytoplasm"/>
    <property type="evidence" value="ECO:0007669"/>
    <property type="project" value="TreeGrafter"/>
</dbReference>
<dbReference type="Gene3D" id="3.10.620.30">
    <property type="match status" value="1"/>
</dbReference>
<dbReference type="PANTHER" id="PTHR46333:SF2">
    <property type="entry name" value="CYTOKINESIS PROTEIN 3"/>
    <property type="match status" value="1"/>
</dbReference>
<dbReference type="InterPro" id="IPR038765">
    <property type="entry name" value="Papain-like_cys_pep_sf"/>
</dbReference>
<dbReference type="OrthoDB" id="6129702at2759"/>
<dbReference type="Pfam" id="PF01841">
    <property type="entry name" value="Transglut_core"/>
    <property type="match status" value="1"/>
</dbReference>
<dbReference type="InterPro" id="IPR002931">
    <property type="entry name" value="Transglutaminase-like"/>
</dbReference>
<reference evidence="2" key="1">
    <citation type="submission" date="2021-02" db="EMBL/GenBank/DDBJ databases">
        <authorList>
            <person name="Nowell W R."/>
        </authorList>
    </citation>
    <scope>NUCLEOTIDE SEQUENCE</scope>
</reference>
<feature type="domain" description="Transglutaminase-like" evidence="1">
    <location>
        <begin position="135"/>
        <end position="204"/>
    </location>
</feature>
<dbReference type="Pfam" id="PF23265">
    <property type="entry name" value="Ig-like_KY"/>
    <property type="match status" value="2"/>
</dbReference>
<dbReference type="AlphaFoldDB" id="A0A814IRG7"/>
<evidence type="ECO:0000313" key="2">
    <source>
        <dbReference type="EMBL" id="CAF1027843.1"/>
    </source>
</evidence>
<dbReference type="EMBL" id="CAJNOO010000761">
    <property type="protein sequence ID" value="CAF1027843.1"/>
    <property type="molecule type" value="Genomic_DNA"/>
</dbReference>
<dbReference type="EMBL" id="CAJNOL010001593">
    <property type="protein sequence ID" value="CAF1387567.1"/>
    <property type="molecule type" value="Genomic_DNA"/>
</dbReference>
<dbReference type="SMART" id="SM00460">
    <property type="entry name" value="TGc"/>
    <property type="match status" value="1"/>
</dbReference>
<dbReference type="Proteomes" id="UP000663882">
    <property type="component" value="Unassembled WGS sequence"/>
</dbReference>
<evidence type="ECO:0000313" key="5">
    <source>
        <dbReference type="Proteomes" id="UP000663870"/>
    </source>
</evidence>
<evidence type="ECO:0000313" key="6">
    <source>
        <dbReference type="Proteomes" id="UP000663882"/>
    </source>
</evidence>
<comment type="caution">
    <text evidence="2">The sequence shown here is derived from an EMBL/GenBank/DDBJ whole genome shotgun (WGS) entry which is preliminary data.</text>
</comment>
<dbReference type="InterPro" id="IPR056564">
    <property type="entry name" value="Ig-like_KY"/>
</dbReference>
<dbReference type="EMBL" id="CAJOAX010000035">
    <property type="protein sequence ID" value="CAF3487631.1"/>
    <property type="molecule type" value="Genomic_DNA"/>
</dbReference>
<dbReference type="SUPFAM" id="SSF54001">
    <property type="entry name" value="Cysteine proteinases"/>
    <property type="match status" value="1"/>
</dbReference>
<evidence type="ECO:0000259" key="1">
    <source>
        <dbReference type="SMART" id="SM00460"/>
    </source>
</evidence>
<protein>
    <recommendedName>
        <fullName evidence="1">Transglutaminase-like domain-containing protein</fullName>
    </recommendedName>
</protein>
<accession>A0A814IRG7</accession>
<sequence length="598" mass="68528">MGCNPTKIRLSVANVSQPNDVKQKSESLNEFNEQHSLVVVSNVSIDLSPIDNNAFSTIVCQQRQKAIDNMTYRTAIDTWRPSSIEELISSIQELSAHENQIDRAWIIFYWISQNISYNTDAFFSNQIETQNAHTIFQSGKAVCEGYSSLYTELCNRSGIQCRNVNGYGKGFGFDVRQTNFDKTNHAWNIITLNNGHSYFIESTWGSGHVDHLTHQYKKQLVPHYFLCRPEHMIYKHLPIDDECQLLAHPITMKQYLMLPYIYPAFFTFDLHIISPVHSAKVDLIKDKSYGLVLIQTSNNNIELSGYLEDEAGNKIQGGHFIYLDKKDQTLWRCQFAPPKPGKYNIIIFAGEKNHQDQCFSAAAVQFAFDVDHLPSSPISYPHIWSYFFDYNIEIIKPMNSHYIDWSSNINTPYCEIQVRSSDDVRISAVMKDSSTSTNVKNGTLVNFDHEADVWQCLFAPSTIGIPFELTLFAKRQNENESHPVTQFVLQPIPSNALKECMIFPEIYLPFYNMRCHLIEPLNGVLQSDSTVHFRCRIPGAQEINITVDDNWIEGDAWKPDENNIFDGDIQVGQKEVAIYVKFNDENSSYQGLLKYTTS</sequence>
<dbReference type="PANTHER" id="PTHR46333">
    <property type="entry name" value="CYTOKINESIS PROTEIN 3"/>
    <property type="match status" value="1"/>
</dbReference>
<organism evidence="2 6">
    <name type="scientific">Rotaria sordida</name>
    <dbReference type="NCBI Taxonomy" id="392033"/>
    <lineage>
        <taxon>Eukaryota</taxon>
        <taxon>Metazoa</taxon>
        <taxon>Spiralia</taxon>
        <taxon>Gnathifera</taxon>
        <taxon>Rotifera</taxon>
        <taxon>Eurotatoria</taxon>
        <taxon>Bdelloidea</taxon>
        <taxon>Philodinida</taxon>
        <taxon>Philodinidae</taxon>
        <taxon>Rotaria</taxon>
    </lineage>
</organism>
<dbReference type="Proteomes" id="UP000663870">
    <property type="component" value="Unassembled WGS sequence"/>
</dbReference>
<evidence type="ECO:0000313" key="3">
    <source>
        <dbReference type="EMBL" id="CAF1387567.1"/>
    </source>
</evidence>
<keyword evidence="5" id="KW-1185">Reference proteome</keyword>
<gene>
    <name evidence="3" type="ORF">JXQ802_LOCUS34023</name>
    <name evidence="4" type="ORF">OTI717_LOCUS926</name>
    <name evidence="2" type="ORF">RFH988_LOCUS15546</name>
</gene>
<dbReference type="Proteomes" id="UP000663823">
    <property type="component" value="Unassembled WGS sequence"/>
</dbReference>
<name>A0A814IRG7_9BILA</name>
<dbReference type="InterPro" id="IPR052557">
    <property type="entry name" value="CAP/Cytokinesis_protein"/>
</dbReference>
<proteinExistence type="predicted"/>
<evidence type="ECO:0000313" key="4">
    <source>
        <dbReference type="EMBL" id="CAF3487631.1"/>
    </source>
</evidence>